<sequence>MPNVTNSPDGELPRLHCHNLVKLLGQYVTSVSSNHTQSEDGDIQPGDDQNNALMYIVVVLLFYSCGIAIMMIKYMRKEAKEQEECKMYRRYINAAHEQYLNSMNRARLANRLALQALNTVNAIPQTTQLGSKVTFV</sequence>
<feature type="transmembrane region" description="Helical" evidence="1">
    <location>
        <begin position="52"/>
        <end position="72"/>
    </location>
</feature>
<gene>
    <name evidence="3" type="primary">LOC111083778</name>
</gene>
<evidence type="ECO:0000313" key="2">
    <source>
        <dbReference type="Proteomes" id="UP000694941"/>
    </source>
</evidence>
<keyword evidence="2" id="KW-1185">Reference proteome</keyword>
<reference evidence="3" key="1">
    <citation type="submission" date="2025-08" db="UniProtKB">
        <authorList>
            <consortium name="RefSeq"/>
        </authorList>
    </citation>
    <scope>IDENTIFICATION</scope>
    <source>
        <tissue evidence="3">Muscle</tissue>
    </source>
</reference>
<dbReference type="Proteomes" id="UP000694941">
    <property type="component" value="Unplaced"/>
</dbReference>
<protein>
    <submittedName>
        <fullName evidence="3">Uncharacterized protein LOC111083778</fullName>
    </submittedName>
</protein>
<evidence type="ECO:0000313" key="3">
    <source>
        <dbReference type="RefSeq" id="XP_022236177.1"/>
    </source>
</evidence>
<name>A0ABM1RXS2_LIMPO</name>
<keyword evidence="1" id="KW-0812">Transmembrane</keyword>
<keyword evidence="1" id="KW-1133">Transmembrane helix</keyword>
<evidence type="ECO:0000256" key="1">
    <source>
        <dbReference type="SAM" id="Phobius"/>
    </source>
</evidence>
<dbReference type="RefSeq" id="XP_022236177.1">
    <property type="nucleotide sequence ID" value="XM_022380469.1"/>
</dbReference>
<dbReference type="GeneID" id="111083778"/>
<accession>A0ABM1RXS2</accession>
<organism evidence="2 3">
    <name type="scientific">Limulus polyphemus</name>
    <name type="common">Atlantic horseshoe crab</name>
    <dbReference type="NCBI Taxonomy" id="6850"/>
    <lineage>
        <taxon>Eukaryota</taxon>
        <taxon>Metazoa</taxon>
        <taxon>Ecdysozoa</taxon>
        <taxon>Arthropoda</taxon>
        <taxon>Chelicerata</taxon>
        <taxon>Merostomata</taxon>
        <taxon>Xiphosura</taxon>
        <taxon>Limulidae</taxon>
        <taxon>Limulus</taxon>
    </lineage>
</organism>
<proteinExistence type="predicted"/>
<keyword evidence="1" id="KW-0472">Membrane</keyword>